<evidence type="ECO:0000256" key="1">
    <source>
        <dbReference type="SAM" id="MobiDB-lite"/>
    </source>
</evidence>
<feature type="compositionally biased region" description="Pro residues" evidence="1">
    <location>
        <begin position="12"/>
        <end position="21"/>
    </location>
</feature>
<keyword evidence="3" id="KW-1185">Reference proteome</keyword>
<name>A0A1M7J4C4_9ACTN</name>
<protein>
    <recommendedName>
        <fullName evidence="4">HEAT repeat-containing protein</fullName>
    </recommendedName>
</protein>
<dbReference type="SUPFAM" id="SSF48371">
    <property type="entry name" value="ARM repeat"/>
    <property type="match status" value="1"/>
</dbReference>
<evidence type="ECO:0008006" key="4">
    <source>
        <dbReference type="Google" id="ProtNLM"/>
    </source>
</evidence>
<dbReference type="AlphaFoldDB" id="A0A1M7J4C4"/>
<organism evidence="2 3">
    <name type="scientific">Cryptosporangium aurantiacum</name>
    <dbReference type="NCBI Taxonomy" id="134849"/>
    <lineage>
        <taxon>Bacteria</taxon>
        <taxon>Bacillati</taxon>
        <taxon>Actinomycetota</taxon>
        <taxon>Actinomycetes</taxon>
        <taxon>Cryptosporangiales</taxon>
        <taxon>Cryptosporangiaceae</taxon>
        <taxon>Cryptosporangium</taxon>
    </lineage>
</organism>
<dbReference type="Proteomes" id="UP000184440">
    <property type="component" value="Unassembled WGS sequence"/>
</dbReference>
<evidence type="ECO:0000313" key="2">
    <source>
        <dbReference type="EMBL" id="SHM47980.1"/>
    </source>
</evidence>
<reference evidence="2 3" key="1">
    <citation type="submission" date="2016-11" db="EMBL/GenBank/DDBJ databases">
        <authorList>
            <person name="Jaros S."/>
            <person name="Januszkiewicz K."/>
            <person name="Wedrychowicz H."/>
        </authorList>
    </citation>
    <scope>NUCLEOTIDE SEQUENCE [LARGE SCALE GENOMIC DNA]</scope>
    <source>
        <strain evidence="2 3">DSM 46144</strain>
    </source>
</reference>
<dbReference type="STRING" id="134849.SAMN05443668_101685"/>
<proteinExistence type="predicted"/>
<evidence type="ECO:0000313" key="3">
    <source>
        <dbReference type="Proteomes" id="UP000184440"/>
    </source>
</evidence>
<feature type="region of interest" description="Disordered" evidence="1">
    <location>
        <begin position="1"/>
        <end position="23"/>
    </location>
</feature>
<accession>A0A1M7J4C4</accession>
<sequence>MWYRSRVRMLSTPPPPPPSTPTPLAGLDAVPWNRLHHAYGVATDVPGHLRSLRSGDPDVRQNACAALLGTVYHQGTRWQATRYVVQFVVGLVESRDTPDRAILIGLLRALAVGDREDGELPFSPAVAFAGARGVTSETERTVLTWLYDEETRPDEAQLAATDAVAAYWAQAAYEAGARHGYRYLNWLSDYDPAVAAGAAELLAWFPETPGVVPALIAVPDDEAHALARSSANLSLGHLGHSAAGNIEVDARLVELLGAQHLTVALTAAVALAYRHGTALPPGALTVLQEARNRKVGRREWSDSWPWDRPPAAFADLALRRAAAGRARDQRGR</sequence>
<dbReference type="Gene3D" id="1.25.10.10">
    <property type="entry name" value="Leucine-rich Repeat Variant"/>
    <property type="match status" value="1"/>
</dbReference>
<dbReference type="EMBL" id="FRCS01000001">
    <property type="protein sequence ID" value="SHM47980.1"/>
    <property type="molecule type" value="Genomic_DNA"/>
</dbReference>
<dbReference type="InterPro" id="IPR016024">
    <property type="entry name" value="ARM-type_fold"/>
</dbReference>
<gene>
    <name evidence="2" type="ORF">SAMN05443668_101685</name>
</gene>
<dbReference type="InterPro" id="IPR011989">
    <property type="entry name" value="ARM-like"/>
</dbReference>